<name>A0A7W6DE41_9HYPH</name>
<gene>
    <name evidence="1" type="ORF">GGQ64_002500</name>
</gene>
<comment type="caution">
    <text evidence="1">The sequence shown here is derived from an EMBL/GenBank/DDBJ whole genome shotgun (WGS) entry which is preliminary data.</text>
</comment>
<evidence type="ECO:0008006" key="3">
    <source>
        <dbReference type="Google" id="ProtNLM"/>
    </source>
</evidence>
<evidence type="ECO:0000313" key="1">
    <source>
        <dbReference type="EMBL" id="MBB3977294.1"/>
    </source>
</evidence>
<evidence type="ECO:0000313" key="2">
    <source>
        <dbReference type="Proteomes" id="UP000574761"/>
    </source>
</evidence>
<dbReference type="Gene3D" id="6.10.280.50">
    <property type="match status" value="1"/>
</dbReference>
<organism evidence="1 2">
    <name type="scientific">Mycoplana azooxidifex</name>
    <dbReference type="NCBI Taxonomy" id="1636188"/>
    <lineage>
        <taxon>Bacteria</taxon>
        <taxon>Pseudomonadati</taxon>
        <taxon>Pseudomonadota</taxon>
        <taxon>Alphaproteobacteria</taxon>
        <taxon>Hyphomicrobiales</taxon>
        <taxon>Rhizobiaceae</taxon>
        <taxon>Mycoplana</taxon>
    </lineage>
</organism>
<dbReference type="AlphaFoldDB" id="A0A7W6DE41"/>
<protein>
    <recommendedName>
        <fullName evidence="3">DUF465 domain-containing protein</fullName>
    </recommendedName>
</protein>
<dbReference type="InterPro" id="IPR038444">
    <property type="entry name" value="DUF465_sf"/>
</dbReference>
<reference evidence="1 2" key="1">
    <citation type="submission" date="2020-08" db="EMBL/GenBank/DDBJ databases">
        <title>Genomic Encyclopedia of Type Strains, Phase IV (KMG-IV): sequencing the most valuable type-strain genomes for metagenomic binning, comparative biology and taxonomic classification.</title>
        <authorList>
            <person name="Goeker M."/>
        </authorList>
    </citation>
    <scope>NUCLEOTIDE SEQUENCE [LARGE SCALE GENOMIC DNA]</scope>
    <source>
        <strain evidence="1 2">DSM 100211</strain>
    </source>
</reference>
<keyword evidence="2" id="KW-1185">Reference proteome</keyword>
<dbReference type="InterPro" id="IPR007420">
    <property type="entry name" value="DUF465"/>
</dbReference>
<proteinExistence type="predicted"/>
<sequence length="83" mass="9610">MADFVCCNLASGRAIVRQRTKGRNCHMSIEAHLATLEKKHFALEEELHEAMTRPSYEDEAIADIKRRKLRIKDEIEKIRSSVN</sequence>
<dbReference type="Pfam" id="PF04325">
    <property type="entry name" value="DUF465"/>
    <property type="match status" value="1"/>
</dbReference>
<dbReference type="Proteomes" id="UP000574761">
    <property type="component" value="Unassembled WGS sequence"/>
</dbReference>
<accession>A0A7W6DE41</accession>
<dbReference type="EMBL" id="JACIEE010000005">
    <property type="protein sequence ID" value="MBB3977294.1"/>
    <property type="molecule type" value="Genomic_DNA"/>
</dbReference>